<dbReference type="PANTHER" id="PTHR46458">
    <property type="entry name" value="BLR2807 PROTEIN"/>
    <property type="match status" value="1"/>
</dbReference>
<evidence type="ECO:0000256" key="5">
    <source>
        <dbReference type="ARBA" id="ARBA00023004"/>
    </source>
</evidence>
<evidence type="ECO:0000259" key="7">
    <source>
        <dbReference type="PROSITE" id="PS01033"/>
    </source>
</evidence>
<dbReference type="InterPro" id="IPR000971">
    <property type="entry name" value="Globin"/>
</dbReference>
<evidence type="ECO:0000256" key="3">
    <source>
        <dbReference type="ARBA" id="ARBA00022621"/>
    </source>
</evidence>
<dbReference type="Proteomes" id="UP000037600">
    <property type="component" value="Unassembled WGS sequence"/>
</dbReference>
<comment type="similarity">
    <text evidence="6">Belongs to the globin family.</text>
</comment>
<keyword evidence="4" id="KW-0479">Metal-binding</keyword>
<dbReference type="PANTHER" id="PTHR46458:SF1">
    <property type="entry name" value="GEO09476P1"/>
    <property type="match status" value="1"/>
</dbReference>
<dbReference type="OrthoDB" id="9801223at2"/>
<evidence type="ECO:0000256" key="4">
    <source>
        <dbReference type="ARBA" id="ARBA00022723"/>
    </source>
</evidence>
<feature type="domain" description="Globin" evidence="7">
    <location>
        <begin position="2"/>
        <end position="136"/>
    </location>
</feature>
<evidence type="ECO:0000313" key="8">
    <source>
        <dbReference type="EMBL" id="KMT64877.1"/>
    </source>
</evidence>
<sequence>MSLSNEQIKLIQASFSQVAPIADQAANIFYNKLFEYDPELRRLFKTNLNEQGKKLMQTLGVAVGALRDLNALVPVLEKLAIKHLDYGVKVDDYTPVGNALIYTLKQGLGSAFTPELKQAWTSLLKVVFDVMRSAAYPNFNPNTYKNHKSYNH</sequence>
<dbReference type="GO" id="GO:0020037">
    <property type="term" value="F:heme binding"/>
    <property type="evidence" value="ECO:0007669"/>
    <property type="project" value="InterPro"/>
</dbReference>
<dbReference type="STRING" id="1513271.XM47_11740"/>
<dbReference type="GO" id="GO:0019825">
    <property type="term" value="F:oxygen binding"/>
    <property type="evidence" value="ECO:0007669"/>
    <property type="project" value="InterPro"/>
</dbReference>
<evidence type="ECO:0000256" key="6">
    <source>
        <dbReference type="RuleBase" id="RU000356"/>
    </source>
</evidence>
<dbReference type="CDD" id="cd12131">
    <property type="entry name" value="HGbI-like"/>
    <property type="match status" value="1"/>
</dbReference>
<keyword evidence="9" id="KW-1185">Reference proteome</keyword>
<dbReference type="Gene3D" id="1.10.490.10">
    <property type="entry name" value="Globins"/>
    <property type="match status" value="1"/>
</dbReference>
<evidence type="ECO:0000313" key="9">
    <source>
        <dbReference type="Proteomes" id="UP000037600"/>
    </source>
</evidence>
<keyword evidence="2 6" id="KW-0349">Heme</keyword>
<keyword evidence="3 6" id="KW-0561">Oxygen transport</keyword>
<protein>
    <submittedName>
        <fullName evidence="8">Hemin receptor</fullName>
    </submittedName>
</protein>
<accession>A0A0J8GQ46</accession>
<dbReference type="PROSITE" id="PS01033">
    <property type="entry name" value="GLOBIN"/>
    <property type="match status" value="1"/>
</dbReference>
<comment type="caution">
    <text evidence="8">The sequence shown here is derived from an EMBL/GenBank/DDBJ whole genome shotgun (WGS) entry which is preliminary data.</text>
</comment>
<evidence type="ECO:0000256" key="1">
    <source>
        <dbReference type="ARBA" id="ARBA00022448"/>
    </source>
</evidence>
<evidence type="ECO:0000256" key="2">
    <source>
        <dbReference type="ARBA" id="ARBA00022617"/>
    </source>
</evidence>
<dbReference type="InterPro" id="IPR009050">
    <property type="entry name" value="Globin-like_sf"/>
</dbReference>
<organism evidence="8 9">
    <name type="scientific">Catenovulum maritimum</name>
    <dbReference type="NCBI Taxonomy" id="1513271"/>
    <lineage>
        <taxon>Bacteria</taxon>
        <taxon>Pseudomonadati</taxon>
        <taxon>Pseudomonadota</taxon>
        <taxon>Gammaproteobacteria</taxon>
        <taxon>Alteromonadales</taxon>
        <taxon>Alteromonadaceae</taxon>
        <taxon>Catenovulum</taxon>
    </lineage>
</organism>
<reference evidence="8 9" key="1">
    <citation type="submission" date="2015-04" db="EMBL/GenBank/DDBJ databases">
        <title>Draft Genome Sequence of the Novel Agar-Digesting Marine Bacterium Q1.</title>
        <authorList>
            <person name="Li Y."/>
            <person name="Li D."/>
            <person name="Chen G."/>
            <person name="Du Z."/>
        </authorList>
    </citation>
    <scope>NUCLEOTIDE SEQUENCE [LARGE SCALE GENOMIC DNA]</scope>
    <source>
        <strain evidence="8 9">Q1</strain>
    </source>
</reference>
<dbReference type="GO" id="GO:0046872">
    <property type="term" value="F:metal ion binding"/>
    <property type="evidence" value="ECO:0007669"/>
    <property type="project" value="UniProtKB-KW"/>
</dbReference>
<keyword evidence="1 6" id="KW-0813">Transport</keyword>
<dbReference type="GO" id="GO:0005344">
    <property type="term" value="F:oxygen carrier activity"/>
    <property type="evidence" value="ECO:0007669"/>
    <property type="project" value="UniProtKB-KW"/>
</dbReference>
<name>A0A0J8GQ46_9ALTE</name>
<keyword evidence="8" id="KW-0675">Receptor</keyword>
<dbReference type="PATRIC" id="fig|1513271.3.peg.2392"/>
<dbReference type="InterPro" id="IPR012292">
    <property type="entry name" value="Globin/Proto"/>
</dbReference>
<gene>
    <name evidence="8" type="ORF">XM47_11740</name>
</gene>
<dbReference type="RefSeq" id="WP_048692705.1">
    <property type="nucleotide sequence ID" value="NZ_KQ130492.1"/>
</dbReference>
<dbReference type="EMBL" id="LAZL01000018">
    <property type="protein sequence ID" value="KMT64877.1"/>
    <property type="molecule type" value="Genomic_DNA"/>
</dbReference>
<dbReference type="SUPFAM" id="SSF46458">
    <property type="entry name" value="Globin-like"/>
    <property type="match status" value="1"/>
</dbReference>
<dbReference type="InterPro" id="IPR050532">
    <property type="entry name" value="Globin-like_OT"/>
</dbReference>
<dbReference type="Pfam" id="PF00042">
    <property type="entry name" value="Globin"/>
    <property type="match status" value="1"/>
</dbReference>
<dbReference type="AlphaFoldDB" id="A0A0J8GQ46"/>
<keyword evidence="5" id="KW-0408">Iron</keyword>
<proteinExistence type="inferred from homology"/>